<dbReference type="InterPro" id="IPR050072">
    <property type="entry name" value="Peptidase_M20A"/>
</dbReference>
<dbReference type="SUPFAM" id="SSF55031">
    <property type="entry name" value="Bacterial exopeptidase dimerisation domain"/>
    <property type="match status" value="1"/>
</dbReference>
<accession>A0A852TGA7</accession>
<comment type="similarity">
    <text evidence="4">Belongs to the peptidase M20A family.</text>
</comment>
<evidence type="ECO:0000256" key="2">
    <source>
        <dbReference type="ARBA" id="ARBA00001947"/>
    </source>
</evidence>
<dbReference type="InterPro" id="IPR011650">
    <property type="entry name" value="Peptidase_M20_dimer"/>
</dbReference>
<keyword evidence="8 13" id="KW-0378">Hydrolase</keyword>
<comment type="caution">
    <text evidence="13">The sequence shown here is derived from an EMBL/GenBank/DDBJ whole genome shotgun (WGS) entry which is preliminary data.</text>
</comment>
<dbReference type="PANTHER" id="PTHR43808">
    <property type="entry name" value="ACETYLORNITHINE DEACETYLASE"/>
    <property type="match status" value="1"/>
</dbReference>
<dbReference type="SUPFAM" id="SSF53187">
    <property type="entry name" value="Zn-dependent exopeptidases"/>
    <property type="match status" value="1"/>
</dbReference>
<evidence type="ECO:0000256" key="5">
    <source>
        <dbReference type="ARBA" id="ARBA00011921"/>
    </source>
</evidence>
<evidence type="ECO:0000256" key="6">
    <source>
        <dbReference type="ARBA" id="ARBA00016853"/>
    </source>
</evidence>
<gene>
    <name evidence="13" type="ORF">F4694_003118</name>
</gene>
<comment type="pathway">
    <text evidence="3">Amino-acid biosynthesis; L-lysine biosynthesis via DAP pathway; LL-2,6-diaminopimelate from (S)-tetrahydrodipicolinate (succinylase route): step 3/3.</text>
</comment>
<dbReference type="EC" id="3.5.1.18" evidence="5"/>
<proteinExistence type="inferred from homology"/>
<evidence type="ECO:0000256" key="8">
    <source>
        <dbReference type="ARBA" id="ARBA00022801"/>
    </source>
</evidence>
<evidence type="ECO:0000313" key="13">
    <source>
        <dbReference type="EMBL" id="NYE06338.1"/>
    </source>
</evidence>
<dbReference type="NCBIfam" id="TIGR01910">
    <property type="entry name" value="DapE-ArgE"/>
    <property type="match status" value="1"/>
</dbReference>
<dbReference type="EMBL" id="JACCBX010000006">
    <property type="protein sequence ID" value="NYE06338.1"/>
    <property type="molecule type" value="Genomic_DNA"/>
</dbReference>
<comment type="cofactor">
    <cofactor evidence="2">
        <name>Zn(2+)</name>
        <dbReference type="ChEBI" id="CHEBI:29105"/>
    </cofactor>
</comment>
<feature type="domain" description="Peptidase M20 dimerisation" evidence="12">
    <location>
        <begin position="197"/>
        <end position="301"/>
    </location>
</feature>
<name>A0A852TGA7_9BACI</name>
<keyword evidence="9" id="KW-0862">Zinc</keyword>
<dbReference type="GO" id="GO:0009014">
    <property type="term" value="F:succinyl-diaminopimelate desuccinylase activity"/>
    <property type="evidence" value="ECO:0007669"/>
    <property type="project" value="UniProtKB-EC"/>
</dbReference>
<evidence type="ECO:0000259" key="12">
    <source>
        <dbReference type="Pfam" id="PF07687"/>
    </source>
</evidence>
<organism evidence="13 14">
    <name type="scientific">Neobacillus niacini</name>
    <dbReference type="NCBI Taxonomy" id="86668"/>
    <lineage>
        <taxon>Bacteria</taxon>
        <taxon>Bacillati</taxon>
        <taxon>Bacillota</taxon>
        <taxon>Bacilli</taxon>
        <taxon>Bacillales</taxon>
        <taxon>Bacillaceae</taxon>
        <taxon>Neobacillus</taxon>
    </lineage>
</organism>
<evidence type="ECO:0000256" key="9">
    <source>
        <dbReference type="ARBA" id="ARBA00022833"/>
    </source>
</evidence>
<dbReference type="AlphaFoldDB" id="A0A852TGA7"/>
<dbReference type="InterPro" id="IPR036264">
    <property type="entry name" value="Bact_exopeptidase_dim_dom"/>
</dbReference>
<dbReference type="UniPathway" id="UPA00034">
    <property type="reaction ID" value="UER00021"/>
</dbReference>
<reference evidence="14" key="1">
    <citation type="submission" date="2020-07" db="EMBL/GenBank/DDBJ databases">
        <authorList>
            <person name="Partida-Martinez L."/>
            <person name="Huntemann M."/>
            <person name="Clum A."/>
            <person name="Wang J."/>
            <person name="Palaniappan K."/>
            <person name="Ritter S."/>
            <person name="Chen I.-M."/>
            <person name="Stamatis D."/>
            <person name="Reddy T."/>
            <person name="O'Malley R."/>
            <person name="Daum C."/>
            <person name="Shapiro N."/>
            <person name="Ivanova N."/>
            <person name="Kyrpides N."/>
            <person name="Woyke T."/>
        </authorList>
    </citation>
    <scope>NUCLEOTIDE SEQUENCE [LARGE SCALE GENOMIC DNA]</scope>
    <source>
        <strain evidence="14">AT2.8</strain>
    </source>
</reference>
<evidence type="ECO:0000313" key="14">
    <source>
        <dbReference type="Proteomes" id="UP000548423"/>
    </source>
</evidence>
<evidence type="ECO:0000256" key="4">
    <source>
        <dbReference type="ARBA" id="ARBA00006247"/>
    </source>
</evidence>
<dbReference type="PROSITE" id="PS00759">
    <property type="entry name" value="ARGE_DAPE_CPG2_2"/>
    <property type="match status" value="1"/>
</dbReference>
<dbReference type="InterPro" id="IPR001261">
    <property type="entry name" value="ArgE/DapE_CS"/>
</dbReference>
<dbReference type="GO" id="GO:0046872">
    <property type="term" value="F:metal ion binding"/>
    <property type="evidence" value="ECO:0007669"/>
    <property type="project" value="UniProtKB-KW"/>
</dbReference>
<evidence type="ECO:0000256" key="7">
    <source>
        <dbReference type="ARBA" id="ARBA00022723"/>
    </source>
</evidence>
<keyword evidence="10" id="KW-0170">Cobalt</keyword>
<evidence type="ECO:0000256" key="11">
    <source>
        <dbReference type="ARBA" id="ARBA00051301"/>
    </source>
</evidence>
<keyword evidence="7" id="KW-0479">Metal-binding</keyword>
<dbReference type="InterPro" id="IPR010182">
    <property type="entry name" value="ArgE/DapE"/>
</dbReference>
<dbReference type="Gene3D" id="3.30.70.360">
    <property type="match status" value="1"/>
</dbReference>
<comment type="cofactor">
    <cofactor evidence="1">
        <name>Co(2+)</name>
        <dbReference type="ChEBI" id="CHEBI:48828"/>
    </cofactor>
</comment>
<evidence type="ECO:0000256" key="10">
    <source>
        <dbReference type="ARBA" id="ARBA00023285"/>
    </source>
</evidence>
<evidence type="ECO:0000256" key="1">
    <source>
        <dbReference type="ARBA" id="ARBA00001941"/>
    </source>
</evidence>
<dbReference type="PIRSF" id="PIRSF036696">
    <property type="entry name" value="ACY-1"/>
    <property type="match status" value="1"/>
</dbReference>
<dbReference type="Pfam" id="PF07687">
    <property type="entry name" value="M20_dimer"/>
    <property type="match status" value="1"/>
</dbReference>
<reference evidence="14" key="2">
    <citation type="submission" date="2020-08" db="EMBL/GenBank/DDBJ databases">
        <title>The Agave Microbiome: Exploring the role of microbial communities in plant adaptations to desert environments.</title>
        <authorList>
            <person name="Partida-Martinez L.P."/>
        </authorList>
    </citation>
    <scope>NUCLEOTIDE SEQUENCE [LARGE SCALE GENOMIC DNA]</scope>
    <source>
        <strain evidence="14">AT2.8</strain>
    </source>
</reference>
<protein>
    <recommendedName>
        <fullName evidence="6">Probable succinyl-diaminopimelate desuccinylase</fullName>
        <ecNumber evidence="5">3.5.1.18</ecNumber>
    </recommendedName>
</protein>
<dbReference type="Proteomes" id="UP000548423">
    <property type="component" value="Unassembled WGS sequence"/>
</dbReference>
<dbReference type="InterPro" id="IPR002933">
    <property type="entry name" value="Peptidase_M20"/>
</dbReference>
<dbReference type="Gene3D" id="3.40.630.10">
    <property type="entry name" value="Zn peptidases"/>
    <property type="match status" value="2"/>
</dbReference>
<dbReference type="Pfam" id="PF01546">
    <property type="entry name" value="Peptidase_M20"/>
    <property type="match status" value="1"/>
</dbReference>
<dbReference type="GO" id="GO:0009089">
    <property type="term" value="P:lysine biosynthetic process via diaminopimelate"/>
    <property type="evidence" value="ECO:0007669"/>
    <property type="project" value="UniProtKB-UniPathway"/>
</dbReference>
<evidence type="ECO:0000256" key="3">
    <source>
        <dbReference type="ARBA" id="ARBA00005130"/>
    </source>
</evidence>
<sequence>MNVAIEKVVDSMGNEIVSLLQKMIQIPSENPPGNYEEICNFLEKELLSLGFEVKVVNVPEEETRKLNLPTPRKNVIAVMKGNGGGKNLIFNSHIDTVPAGDLEQWTYPPFSGAIANGKVYGRGATDSKGRLTAYIMAAVALKKSGIPFYGDIVITATCDEETGGVLGAGYVTGQGLVTGDMVVVEGYSNHIVRAMAGVLQLRIKSTGRPAHAAFKWKGINAVEKMAKVILELTNLQEQLKNEPSEVEGMSYTTVNVGVINGGTKVNVVPGTCEIEVDFRVIPEQTLDDIYNRVSTMIERLQMEDPEMNIQVERVPDFQTNPTVTEANSPLIEELQSAIQEVSRTTLPVVGMLGQSDTRWFIQNGIPGINYGPGTNNNNLHGYDEFMEIEDLIQTTKILTVLAKNFCGTKEFVTE</sequence>
<comment type="catalytic activity">
    <reaction evidence="11">
        <text>N-succinyl-(2S,6S)-2,6-diaminopimelate + H2O = (2S,6S)-2,6-diaminopimelate + succinate</text>
        <dbReference type="Rhea" id="RHEA:22608"/>
        <dbReference type="ChEBI" id="CHEBI:15377"/>
        <dbReference type="ChEBI" id="CHEBI:30031"/>
        <dbReference type="ChEBI" id="CHEBI:57609"/>
        <dbReference type="ChEBI" id="CHEBI:58087"/>
        <dbReference type="EC" id="3.5.1.18"/>
    </reaction>
</comment>